<organism evidence="2 3">
    <name type="scientific">Streptomyces hainanensis</name>
    <dbReference type="NCBI Taxonomy" id="402648"/>
    <lineage>
        <taxon>Bacteria</taxon>
        <taxon>Bacillati</taxon>
        <taxon>Actinomycetota</taxon>
        <taxon>Actinomycetes</taxon>
        <taxon>Kitasatosporales</taxon>
        <taxon>Streptomycetaceae</taxon>
        <taxon>Streptomyces</taxon>
    </lineage>
</organism>
<dbReference type="InterPro" id="IPR010982">
    <property type="entry name" value="Lambda_DNA-bd_dom_sf"/>
</dbReference>
<keyword evidence="3" id="KW-1185">Reference proteome</keyword>
<dbReference type="RefSeq" id="WP_132818548.1">
    <property type="nucleotide sequence ID" value="NZ_SMKI01000139.1"/>
</dbReference>
<dbReference type="CDD" id="cd00093">
    <property type="entry name" value="HTH_XRE"/>
    <property type="match status" value="1"/>
</dbReference>
<protein>
    <submittedName>
        <fullName evidence="2">XRE family transcriptional regulator</fullName>
    </submittedName>
</protein>
<dbReference type="SUPFAM" id="SSF47413">
    <property type="entry name" value="lambda repressor-like DNA-binding domains"/>
    <property type="match status" value="1"/>
</dbReference>
<proteinExistence type="predicted"/>
<dbReference type="EMBL" id="SMKI01000139">
    <property type="protein sequence ID" value="TDC74624.1"/>
    <property type="molecule type" value="Genomic_DNA"/>
</dbReference>
<dbReference type="PROSITE" id="PS50943">
    <property type="entry name" value="HTH_CROC1"/>
    <property type="match status" value="1"/>
</dbReference>
<dbReference type="Proteomes" id="UP000295345">
    <property type="component" value="Unassembled WGS sequence"/>
</dbReference>
<evidence type="ECO:0000313" key="2">
    <source>
        <dbReference type="EMBL" id="TDC74624.1"/>
    </source>
</evidence>
<dbReference type="Pfam" id="PF13560">
    <property type="entry name" value="HTH_31"/>
    <property type="match status" value="1"/>
</dbReference>
<name>A0A4R4TG77_9ACTN</name>
<dbReference type="InterPro" id="IPR043917">
    <property type="entry name" value="DUF5753"/>
</dbReference>
<dbReference type="AlphaFoldDB" id="A0A4R4TG77"/>
<reference evidence="2 3" key="1">
    <citation type="submission" date="2019-03" db="EMBL/GenBank/DDBJ databases">
        <title>Draft genome sequences of novel Actinobacteria.</title>
        <authorList>
            <person name="Sahin N."/>
            <person name="Ay H."/>
            <person name="Saygin H."/>
        </authorList>
    </citation>
    <scope>NUCLEOTIDE SEQUENCE [LARGE SCALE GENOMIC DNA]</scope>
    <source>
        <strain evidence="2 3">DSM 41900</strain>
    </source>
</reference>
<accession>A0A4R4TG77</accession>
<evidence type="ECO:0000259" key="1">
    <source>
        <dbReference type="PROSITE" id="PS50943"/>
    </source>
</evidence>
<evidence type="ECO:0000313" key="3">
    <source>
        <dbReference type="Proteomes" id="UP000295345"/>
    </source>
</evidence>
<dbReference type="Pfam" id="PF19054">
    <property type="entry name" value="DUF5753"/>
    <property type="match status" value="1"/>
</dbReference>
<dbReference type="SMART" id="SM00530">
    <property type="entry name" value="HTH_XRE"/>
    <property type="match status" value="1"/>
</dbReference>
<dbReference type="Gene3D" id="1.10.260.40">
    <property type="entry name" value="lambda repressor-like DNA-binding domains"/>
    <property type="match status" value="1"/>
</dbReference>
<sequence length="272" mass="31207">MTQGKPVSPARRKYMAELLRLRQEAGMSLGDLSEATKYDRSYLSKLERGERLGDLATAKRLDEVYGTRRMLQNLWELAKDDAYLGRYQRYMALQQLARVIQKYVPQTIPGLLQTEEYARAMLWTRPHRAEEADSIEEQVTLRLDRQEILRREEAAPHLRMVLDEAAFSRPLKDREAWNRQLQRLLDDAELPNVTLQVLPYATGPHNLQNGSLTILWLPDGTCTAYSEGCKSGEVIEETDAVEQLRLSYDELSALALPPRASLEFIRGLMKDG</sequence>
<comment type="caution">
    <text evidence="2">The sequence shown here is derived from an EMBL/GenBank/DDBJ whole genome shotgun (WGS) entry which is preliminary data.</text>
</comment>
<dbReference type="OrthoDB" id="4273809at2"/>
<dbReference type="InterPro" id="IPR001387">
    <property type="entry name" value="Cro/C1-type_HTH"/>
</dbReference>
<dbReference type="GO" id="GO:0003677">
    <property type="term" value="F:DNA binding"/>
    <property type="evidence" value="ECO:0007669"/>
    <property type="project" value="InterPro"/>
</dbReference>
<gene>
    <name evidence="2" type="ORF">E1283_15090</name>
</gene>
<feature type="domain" description="HTH cro/C1-type" evidence="1">
    <location>
        <begin position="18"/>
        <end position="71"/>
    </location>
</feature>